<protein>
    <submittedName>
        <fullName evidence="2">Cellulose synthase A catalytic subunit 7 [UDP-forming]</fullName>
    </submittedName>
</protein>
<gene>
    <name evidence="2" type="ORF">G2W53_005238</name>
</gene>
<comment type="caution">
    <text evidence="2">The sequence shown here is derived from an EMBL/GenBank/DDBJ whole genome shotgun (WGS) entry which is preliminary data.</text>
</comment>
<reference evidence="2" key="1">
    <citation type="submission" date="2020-09" db="EMBL/GenBank/DDBJ databases">
        <title>Genome-Enabled Discovery of Anthraquinone Biosynthesis in Senna tora.</title>
        <authorList>
            <person name="Kang S.-H."/>
            <person name="Pandey R.P."/>
            <person name="Lee C.-M."/>
            <person name="Sim J.-S."/>
            <person name="Jeong J.-T."/>
            <person name="Choi B.-S."/>
            <person name="Jung M."/>
            <person name="Ginzburg D."/>
            <person name="Zhao K."/>
            <person name="Won S.Y."/>
            <person name="Oh T.-J."/>
            <person name="Yu Y."/>
            <person name="Kim N.-H."/>
            <person name="Lee O.R."/>
            <person name="Lee T.-H."/>
            <person name="Bashyal P."/>
            <person name="Kim T.-S."/>
            <person name="Lee W.-H."/>
            <person name="Kawkins C."/>
            <person name="Kim C.-K."/>
            <person name="Kim J.S."/>
            <person name="Ahn B.O."/>
            <person name="Rhee S.Y."/>
            <person name="Sohng J.K."/>
        </authorList>
    </citation>
    <scope>NUCLEOTIDE SEQUENCE</scope>
    <source>
        <tissue evidence="2">Leaf</tissue>
    </source>
</reference>
<name>A0A835CK18_9FABA</name>
<sequence length="75" mass="7950">MGGSFKGSTVLTNTSTGARRFGSPSRSNLMDKRSKFEGMGTFRHNGCLASANLPDLACHAYCAARFLCLDSGSVK</sequence>
<dbReference type="Proteomes" id="UP000634136">
    <property type="component" value="Unassembled WGS sequence"/>
</dbReference>
<evidence type="ECO:0000256" key="1">
    <source>
        <dbReference type="SAM" id="MobiDB-lite"/>
    </source>
</evidence>
<feature type="region of interest" description="Disordered" evidence="1">
    <location>
        <begin position="1"/>
        <end position="29"/>
    </location>
</feature>
<evidence type="ECO:0000313" key="2">
    <source>
        <dbReference type="EMBL" id="KAF7842940.1"/>
    </source>
</evidence>
<dbReference type="EMBL" id="JAAIUW010000002">
    <property type="protein sequence ID" value="KAF7842940.1"/>
    <property type="molecule type" value="Genomic_DNA"/>
</dbReference>
<evidence type="ECO:0000313" key="3">
    <source>
        <dbReference type="Proteomes" id="UP000634136"/>
    </source>
</evidence>
<feature type="compositionally biased region" description="Polar residues" evidence="1">
    <location>
        <begin position="1"/>
        <end position="17"/>
    </location>
</feature>
<keyword evidence="3" id="KW-1185">Reference proteome</keyword>
<proteinExistence type="predicted"/>
<dbReference type="AlphaFoldDB" id="A0A835CK18"/>
<organism evidence="2 3">
    <name type="scientific">Senna tora</name>
    <dbReference type="NCBI Taxonomy" id="362788"/>
    <lineage>
        <taxon>Eukaryota</taxon>
        <taxon>Viridiplantae</taxon>
        <taxon>Streptophyta</taxon>
        <taxon>Embryophyta</taxon>
        <taxon>Tracheophyta</taxon>
        <taxon>Spermatophyta</taxon>
        <taxon>Magnoliopsida</taxon>
        <taxon>eudicotyledons</taxon>
        <taxon>Gunneridae</taxon>
        <taxon>Pentapetalae</taxon>
        <taxon>rosids</taxon>
        <taxon>fabids</taxon>
        <taxon>Fabales</taxon>
        <taxon>Fabaceae</taxon>
        <taxon>Caesalpinioideae</taxon>
        <taxon>Cassia clade</taxon>
        <taxon>Senna</taxon>
    </lineage>
</organism>
<accession>A0A835CK18</accession>